<evidence type="ECO:0000259" key="3">
    <source>
        <dbReference type="Pfam" id="PF09251"/>
    </source>
</evidence>
<dbReference type="GO" id="GO:0051701">
    <property type="term" value="P:biological process involved in interaction with host"/>
    <property type="evidence" value="ECO:0007669"/>
    <property type="project" value="UniProtKB-ARBA"/>
</dbReference>
<dbReference type="Pfam" id="PF09251">
    <property type="entry name" value="PhageP22-tail"/>
    <property type="match status" value="1"/>
</dbReference>
<comment type="subcellular location">
    <subcellularLocation>
        <location evidence="1">Virion</location>
    </subcellularLocation>
</comment>
<dbReference type="Proteomes" id="UP000289670">
    <property type="component" value="Segment"/>
</dbReference>
<proteinExistence type="predicted"/>
<dbReference type="EMBL" id="MH791412">
    <property type="protein sequence ID" value="QAY00861.1"/>
    <property type="molecule type" value="Genomic_DNA"/>
</dbReference>
<dbReference type="InterPro" id="IPR015331">
    <property type="entry name" value="P22_tailspike_C"/>
</dbReference>
<evidence type="ECO:0000313" key="4">
    <source>
        <dbReference type="EMBL" id="QAY00861.1"/>
    </source>
</evidence>
<accession>A0A411BGP5</accession>
<keyword evidence="2" id="KW-0946">Virion</keyword>
<dbReference type="InterPro" id="IPR011050">
    <property type="entry name" value="Pectin_lyase_fold/virulence"/>
</dbReference>
<sequence length="220" mass="22939">MDGRGGYVSNVTVQDCAGAGMLAYTFNRVFSNITVIDCNYLNFNSDQIIIIGDCIVNGIRAAGIKPQPSNGLVISAPNSTISGLVGNVPADKILVGNVLDPVLGQSRVIGFNSDTAELALRINKLSATLDSGALRSHLNGYAGSGSAWTEITAIAGSLPDAVSLKINRGDYRAVEIPVAVTVLPDNAVRDNGAISLYLEGDSLKALVKRADGSYTRLTLA</sequence>
<evidence type="ECO:0000256" key="2">
    <source>
        <dbReference type="ARBA" id="ARBA00022844"/>
    </source>
</evidence>
<reference evidence="4 5" key="1">
    <citation type="submission" date="2018-08" db="EMBL/GenBank/DDBJ databases">
        <title>SeSz_2, Complete genome sequences of 3 novel enterobacteria, Pakpunavirus like phages.</title>
        <authorList>
            <person name="Yuan S."/>
            <person name="Ma Y."/>
            <person name="Liu Q."/>
        </authorList>
    </citation>
    <scope>NUCLEOTIDE SEQUENCE [LARGE SCALE GENOMIC DNA]</scope>
</reference>
<dbReference type="GO" id="GO:0019058">
    <property type="term" value="P:viral life cycle"/>
    <property type="evidence" value="ECO:0007669"/>
    <property type="project" value="UniProtKB-ARBA"/>
</dbReference>
<dbReference type="SUPFAM" id="SSF51126">
    <property type="entry name" value="Pectin lyase-like"/>
    <property type="match status" value="1"/>
</dbReference>
<feature type="domain" description="P22 tailspike C-terminal" evidence="3">
    <location>
        <begin position="1"/>
        <end position="220"/>
    </location>
</feature>
<gene>
    <name evidence="4" type="ORF">SeSz2_1</name>
</gene>
<dbReference type="InterPro" id="IPR012332">
    <property type="entry name" value="Autotransporter_pectin_lyase_C"/>
</dbReference>
<name>A0A411BGP5_9CAUD</name>
<protein>
    <submittedName>
        <fullName evidence="4">Tailspike protein</fullName>
    </submittedName>
</protein>
<organism evidence="4 5">
    <name type="scientific">Salmonella phage SeSz-2</name>
    <dbReference type="NCBI Taxonomy" id="2419753"/>
    <lineage>
        <taxon>Viruses</taxon>
        <taxon>Duplodnaviria</taxon>
        <taxon>Heunggongvirae</taxon>
        <taxon>Uroviricota</taxon>
        <taxon>Caudoviricetes</taxon>
        <taxon>Skatevirus</taxon>
        <taxon>Skatevirus SeSz2</taxon>
    </lineage>
</organism>
<dbReference type="Gene3D" id="2.160.20.20">
    <property type="match status" value="1"/>
</dbReference>
<dbReference type="GO" id="GO:0044423">
    <property type="term" value="C:virion component"/>
    <property type="evidence" value="ECO:0007669"/>
    <property type="project" value="UniProtKB-KW"/>
</dbReference>
<keyword evidence="5" id="KW-1185">Reference proteome</keyword>
<evidence type="ECO:0000256" key="1">
    <source>
        <dbReference type="ARBA" id="ARBA00004328"/>
    </source>
</evidence>
<evidence type="ECO:0000313" key="5">
    <source>
        <dbReference type="Proteomes" id="UP000289670"/>
    </source>
</evidence>